<dbReference type="AlphaFoldDB" id="A0A9W6ZQM1"/>
<evidence type="ECO:0000313" key="2">
    <source>
        <dbReference type="EMBL" id="GMH54205.1"/>
    </source>
</evidence>
<dbReference type="Proteomes" id="UP001162640">
    <property type="component" value="Unassembled WGS sequence"/>
</dbReference>
<evidence type="ECO:0000313" key="3">
    <source>
        <dbReference type="Proteomes" id="UP001162640"/>
    </source>
</evidence>
<proteinExistence type="predicted"/>
<comment type="caution">
    <text evidence="2">The sequence shown here is derived from an EMBL/GenBank/DDBJ whole genome shotgun (WGS) entry which is preliminary data.</text>
</comment>
<sequence>MELRGKSTTQVPDLYKTTQYITIDERRKNLRERREVLQLKGIMRSNAIKDLEVAKKAGIYKATEQFTQKNEMARERNLKLINDLETCKQSFRVVSRSGGLKAQQYLESTVKDYVKQIENLFPSWKDQQAHVNVKKIQDLEQEKSFTDQRRQLAKDAFEKEQSLRKIIEQKRQDLAVAQLLEHNEEMERRTRRGELDQSMKEVDKVMLEEATKAGRAAVGKIMEVSGEEREEWVGSVRKMVERGAGSARGGGGGDGGGVGGVGAVNGFDFEGHLAEQAALEANARIHSQWLSQQLLMAASTPGRLTLPLPTASTNEVYKEQLAGIVERDAAASTSKVNQSVKFHSPVAGGGGVGGGVGGGRRNMQQTPYSAAADMNTTNASAVDISMAGVGGNRGTYSFRDSKEVFRGVGLESKMKLFGSLAGGIGSMPSDFEFSGDGVSDYSKKSVIENGSGEGAAEEVARTVMSDLVHSSRYDVIPKISTFQGQPAKILVNILKFHKERNGELKRSGSKVDVGDLWSGILDAAIGAGGGEKALKKFWAPMFVDPMKGGEEGEEEGDGDERRRMIRKVVGVLKLAVEGRKNQKKRAGGGGGGGGGMATPNTSRFSALSNYEEFGDEDGGSSSGLGDSGEGRGGGDGGGGGEDEDEFDF</sequence>
<feature type="compositionally biased region" description="Gly residues" evidence="1">
    <location>
        <begin position="620"/>
        <end position="639"/>
    </location>
</feature>
<name>A0A9W6ZQM1_9STRA</name>
<reference evidence="3" key="1">
    <citation type="journal article" date="2023" name="Commun. Biol.">
        <title>Genome analysis of Parmales, the sister group of diatoms, reveals the evolutionary specialization of diatoms from phago-mixotrophs to photoautotrophs.</title>
        <authorList>
            <person name="Ban H."/>
            <person name="Sato S."/>
            <person name="Yoshikawa S."/>
            <person name="Yamada K."/>
            <person name="Nakamura Y."/>
            <person name="Ichinomiya M."/>
            <person name="Sato N."/>
            <person name="Blanc-Mathieu R."/>
            <person name="Endo H."/>
            <person name="Kuwata A."/>
            <person name="Ogata H."/>
        </authorList>
    </citation>
    <scope>NUCLEOTIDE SEQUENCE [LARGE SCALE GENOMIC DNA]</scope>
</reference>
<gene>
    <name evidence="2" type="ORF">TL16_g01627</name>
</gene>
<organism evidence="2 3">
    <name type="scientific">Triparma laevis f. inornata</name>
    <dbReference type="NCBI Taxonomy" id="1714386"/>
    <lineage>
        <taxon>Eukaryota</taxon>
        <taxon>Sar</taxon>
        <taxon>Stramenopiles</taxon>
        <taxon>Ochrophyta</taxon>
        <taxon>Bolidophyceae</taxon>
        <taxon>Parmales</taxon>
        <taxon>Triparmaceae</taxon>
        <taxon>Triparma</taxon>
    </lineage>
</organism>
<dbReference type="EMBL" id="BLQM01000037">
    <property type="protein sequence ID" value="GMH54205.1"/>
    <property type="molecule type" value="Genomic_DNA"/>
</dbReference>
<evidence type="ECO:0000256" key="1">
    <source>
        <dbReference type="SAM" id="MobiDB-lite"/>
    </source>
</evidence>
<feature type="region of interest" description="Disordered" evidence="1">
    <location>
        <begin position="579"/>
        <end position="648"/>
    </location>
</feature>
<protein>
    <submittedName>
        <fullName evidence="2">Uncharacterized protein</fullName>
    </submittedName>
</protein>
<feature type="compositionally biased region" description="Polar residues" evidence="1">
    <location>
        <begin position="598"/>
        <end position="608"/>
    </location>
</feature>
<accession>A0A9W6ZQM1</accession>
<feature type="compositionally biased region" description="Gly residues" evidence="1">
    <location>
        <begin position="587"/>
        <end position="596"/>
    </location>
</feature>